<keyword evidence="2" id="KW-0472">Membrane</keyword>
<keyword evidence="2" id="KW-1133">Transmembrane helix</keyword>
<name>A0A2U2MR12_9BIFI</name>
<reference evidence="3 4" key="1">
    <citation type="journal article" date="2018" name="Int. J. Syst. Evol. Microbiol.">
        <title>Bifidobacterium catulorum sp. nov., a novel taxon from the faeces of the baby common marmoset (Callithrix jacchus).</title>
        <authorList>
            <person name="Modesto M."/>
            <person name="Michelini S."/>
            <person name="Oki K."/>
            <person name="Biavati B."/>
            <person name="Watanabe K."/>
            <person name="Mattarelli P."/>
        </authorList>
    </citation>
    <scope>NUCLEOTIDE SEQUENCE [LARGE SCALE GENOMIC DNA]</scope>
    <source>
        <strain evidence="3 4">MRM 8.19</strain>
    </source>
</reference>
<keyword evidence="4" id="KW-1185">Reference proteome</keyword>
<evidence type="ECO:0000256" key="2">
    <source>
        <dbReference type="SAM" id="Phobius"/>
    </source>
</evidence>
<keyword evidence="2" id="KW-0812">Transmembrane</keyword>
<dbReference type="RefSeq" id="WP_109137857.1">
    <property type="nucleotide sequence ID" value="NZ_QFFN01000028.1"/>
</dbReference>
<proteinExistence type="predicted"/>
<protein>
    <submittedName>
        <fullName evidence="3">Uncharacterized protein</fullName>
    </submittedName>
</protein>
<sequence length="213" mass="22325">MSADTWRLLAVIFLALAIVLAVAAVVMYRMLAIRDVRDALTGRTAQREIAQLRGERAGSWRGAATTGHSKPIADGGTHETSDIQVRSVTGSGPADGASGTGSSQPATPTVPAGRGLGAGSGDGTRRNASTKRSTTHVASEKIREQMTEQIPPVDSPAEPSVVEIPVNMASSAELADDEGETSLMQFRKINKTSNSDADDDESRTILVRGGKKQ</sequence>
<feature type="region of interest" description="Disordered" evidence="1">
    <location>
        <begin position="54"/>
        <end position="161"/>
    </location>
</feature>
<dbReference type="AlphaFoldDB" id="A0A2U2MR12"/>
<feature type="transmembrane region" description="Helical" evidence="2">
    <location>
        <begin position="6"/>
        <end position="28"/>
    </location>
</feature>
<evidence type="ECO:0000313" key="4">
    <source>
        <dbReference type="Proteomes" id="UP000245753"/>
    </source>
</evidence>
<dbReference type="Proteomes" id="UP000245753">
    <property type="component" value="Unassembled WGS sequence"/>
</dbReference>
<accession>A0A2U2MR12</accession>
<evidence type="ECO:0000313" key="3">
    <source>
        <dbReference type="EMBL" id="PWG59274.1"/>
    </source>
</evidence>
<comment type="caution">
    <text evidence="3">The sequence shown here is derived from an EMBL/GenBank/DDBJ whole genome shotgun (WGS) entry which is preliminary data.</text>
</comment>
<dbReference type="EMBL" id="QFFN01000028">
    <property type="protein sequence ID" value="PWG59274.1"/>
    <property type="molecule type" value="Genomic_DNA"/>
</dbReference>
<organism evidence="3 4">
    <name type="scientific">Bifidobacterium catulorum</name>
    <dbReference type="NCBI Taxonomy" id="1630173"/>
    <lineage>
        <taxon>Bacteria</taxon>
        <taxon>Bacillati</taxon>
        <taxon>Actinomycetota</taxon>
        <taxon>Actinomycetes</taxon>
        <taxon>Bifidobacteriales</taxon>
        <taxon>Bifidobacteriaceae</taxon>
        <taxon>Bifidobacterium</taxon>
    </lineage>
</organism>
<gene>
    <name evidence="3" type="ORF">DF200_08545</name>
</gene>
<evidence type="ECO:0000256" key="1">
    <source>
        <dbReference type="SAM" id="MobiDB-lite"/>
    </source>
</evidence>
<feature type="region of interest" description="Disordered" evidence="1">
    <location>
        <begin position="189"/>
        <end position="213"/>
    </location>
</feature>
<dbReference type="OrthoDB" id="3231242at2"/>